<comment type="cofactor">
    <cofactor evidence="1">
        <name>Zn(2+)</name>
        <dbReference type="ChEBI" id="CHEBI:29105"/>
    </cofactor>
    <text evidence="1">Binds 1 zinc ion per subunit.</text>
</comment>
<feature type="chain" id="PRO_5031055527" description="Neutral ceramidase" evidence="3">
    <location>
        <begin position="21"/>
        <end position="659"/>
    </location>
</feature>
<feature type="signal peptide" evidence="3">
    <location>
        <begin position="1"/>
        <end position="20"/>
    </location>
</feature>
<dbReference type="InterPro" id="IPR006823">
    <property type="entry name" value="Ceramidase_alk"/>
</dbReference>
<dbReference type="GO" id="GO:0046514">
    <property type="term" value="P:ceramide catabolic process"/>
    <property type="evidence" value="ECO:0007669"/>
    <property type="project" value="InterPro"/>
</dbReference>
<feature type="binding site" evidence="1">
    <location>
        <position position="131"/>
    </location>
    <ligand>
        <name>Zn(2+)</name>
        <dbReference type="ChEBI" id="CHEBI:29105"/>
    </ligand>
</feature>
<dbReference type="Proteomes" id="UP000557193">
    <property type="component" value="Unassembled WGS sequence"/>
</dbReference>
<dbReference type="GO" id="GO:0046512">
    <property type="term" value="P:sphingosine biosynthetic process"/>
    <property type="evidence" value="ECO:0007669"/>
    <property type="project" value="TreeGrafter"/>
</dbReference>
<keyword evidence="1" id="KW-0862">Zinc</keyword>
<dbReference type="GO" id="GO:0005576">
    <property type="term" value="C:extracellular region"/>
    <property type="evidence" value="ECO:0007669"/>
    <property type="project" value="TreeGrafter"/>
</dbReference>
<keyword evidence="6" id="KW-1185">Reference proteome</keyword>
<protein>
    <recommendedName>
        <fullName evidence="2">Neutral ceramidase</fullName>
        <ecNumber evidence="2">3.5.1.23</ecNumber>
    </recommendedName>
</protein>
<keyword evidence="2" id="KW-0746">Sphingolipid metabolism</keyword>
<evidence type="ECO:0000313" key="5">
    <source>
        <dbReference type="EMBL" id="MBB6341736.1"/>
    </source>
</evidence>
<name>A0A7X0EUN0_9PSED</name>
<dbReference type="GO" id="GO:0042759">
    <property type="term" value="P:long-chain fatty acid biosynthetic process"/>
    <property type="evidence" value="ECO:0007669"/>
    <property type="project" value="TreeGrafter"/>
</dbReference>
<dbReference type="GO" id="GO:0017040">
    <property type="term" value="F:N-acylsphingosine amidohydrolase activity"/>
    <property type="evidence" value="ECO:0007669"/>
    <property type="project" value="UniProtKB-UniRule"/>
</dbReference>
<dbReference type="PANTHER" id="PTHR12670">
    <property type="entry name" value="CERAMIDASE"/>
    <property type="match status" value="1"/>
</dbReference>
<gene>
    <name evidence="5" type="ORF">HNP49_001904</name>
</gene>
<evidence type="ECO:0000256" key="1">
    <source>
        <dbReference type="PIRSR" id="PIRSR606823-2"/>
    </source>
</evidence>
<evidence type="ECO:0000256" key="3">
    <source>
        <dbReference type="SAM" id="SignalP"/>
    </source>
</evidence>
<dbReference type="Pfam" id="PF04734">
    <property type="entry name" value="Ceramidase_alk"/>
    <property type="match status" value="2"/>
</dbReference>
<keyword evidence="3" id="KW-0732">Signal</keyword>
<dbReference type="AlphaFoldDB" id="A0A7X0EUN0"/>
<dbReference type="EMBL" id="JACHLL010000003">
    <property type="protein sequence ID" value="MBB6341736.1"/>
    <property type="molecule type" value="Genomic_DNA"/>
</dbReference>
<dbReference type="GO" id="GO:0046872">
    <property type="term" value="F:metal ion binding"/>
    <property type="evidence" value="ECO:0007669"/>
    <property type="project" value="UniProtKB-KW"/>
</dbReference>
<feature type="binding site" evidence="1">
    <location>
        <position position="249"/>
    </location>
    <ligand>
        <name>Zn(2+)</name>
        <dbReference type="ChEBI" id="CHEBI:29105"/>
    </ligand>
</feature>
<dbReference type="GO" id="GO:0016020">
    <property type="term" value="C:membrane"/>
    <property type="evidence" value="ECO:0007669"/>
    <property type="project" value="GOC"/>
</dbReference>
<keyword evidence="1" id="KW-0479">Metal-binding</keyword>
<dbReference type="PANTHER" id="PTHR12670:SF1">
    <property type="entry name" value="NEUTRAL CERAMIDASE"/>
    <property type="match status" value="1"/>
</dbReference>
<feature type="binding site" evidence="1">
    <location>
        <position position="483"/>
    </location>
    <ligand>
        <name>Zn(2+)</name>
        <dbReference type="ChEBI" id="CHEBI:29105"/>
    </ligand>
</feature>
<dbReference type="RefSeq" id="WP_184682718.1">
    <property type="nucleotide sequence ID" value="NZ_JACHLL010000003.1"/>
</dbReference>
<evidence type="ECO:0000313" key="6">
    <source>
        <dbReference type="Proteomes" id="UP000557193"/>
    </source>
</evidence>
<comment type="caution">
    <text evidence="5">The sequence shown here is derived from an EMBL/GenBank/DDBJ whole genome shotgun (WGS) entry which is preliminary data.</text>
</comment>
<dbReference type="InterPro" id="IPR031329">
    <property type="entry name" value="NEUT/ALK_ceramidase_N"/>
</dbReference>
<reference evidence="5 6" key="1">
    <citation type="submission" date="2020-08" db="EMBL/GenBank/DDBJ databases">
        <title>Functional genomics of gut bacteria from endangered species of beetles.</title>
        <authorList>
            <person name="Carlos-Shanley C."/>
        </authorList>
    </citation>
    <scope>NUCLEOTIDE SEQUENCE [LARGE SCALE GENOMIC DNA]</scope>
    <source>
        <strain evidence="5 6">S00202</strain>
    </source>
</reference>
<feature type="domain" description="Neutral/alkaline non-lysosomal ceramidase N-terminal" evidence="4">
    <location>
        <begin position="354"/>
        <end position="508"/>
    </location>
</feature>
<feature type="binding site" evidence="1">
    <location>
        <position position="444"/>
    </location>
    <ligand>
        <name>Zn(2+)</name>
        <dbReference type="ChEBI" id="CHEBI:29105"/>
    </ligand>
</feature>
<sequence length="659" mass="72553">MPRLASLCIPLLCLLLSACSGVSLDYRFATLAAKPLPAQQAALLGAVQEVDITPPPGLPKAGFSTWAETGDGFRTRLKARVFYLRPKGSQPLVLIQSDLLAGSEILHAALASRLARISEIAPQNLVLAANHTHAAPGQYFGSDFYNLHASNAGGFDPRWFEFLAGRLESAVLKAREVLRPARIAVGQREVWGLTRNRSLEPYLANPEVTDKTTTIFQAINPDLTLVRIDLQEPSGAYRPAGAFASFSIHGTGIGSDTGFYHADVWAYIANEAAWRVQQRYGLTDKPVLGAFEATHGDVAPNERPRQIGYAEARRVGRAIGEQAFELFHDLDDRLRDDLPLRSALREVDVLAQPSIGTAHLCQPAVGAALAAGAHEHRSPLIWYLPFIHPGQPRTFFTDTCQGAKHWLGGAWLQPLILPTEQFPHRLLLQTLQIGDSYWAMLPFEVTTMSGRQIETRMRATLKDAGVHNGLVVVSSVANGYTGYVTTPAEYGLQHYEGGHTLYGPQTAPFLAAHSAELLDEMLARESFADLPDSREFSLASRRFWPDVDGHQHPRELLSTGSDSEGGEAYLAVRWRDQAPEAMAFDQPLLAVEVLHDGRWQPLLRDGRIEDDQGFDLAVRWIGGRDYEARWYKPTSQSAAPLRLRIAPRGGREAMLVPLP</sequence>
<keyword evidence="2" id="KW-0443">Lipid metabolism</keyword>
<comment type="catalytic activity">
    <reaction evidence="2">
        <text>an N-acylsphing-4-enine + H2O = sphing-4-enine + a fatty acid</text>
        <dbReference type="Rhea" id="RHEA:20856"/>
        <dbReference type="ChEBI" id="CHEBI:15377"/>
        <dbReference type="ChEBI" id="CHEBI:28868"/>
        <dbReference type="ChEBI" id="CHEBI:52639"/>
        <dbReference type="ChEBI" id="CHEBI:57756"/>
        <dbReference type="EC" id="3.5.1.23"/>
    </reaction>
</comment>
<comment type="similarity">
    <text evidence="2">Belongs to the neutral ceramidase family.</text>
</comment>
<dbReference type="PROSITE" id="PS51257">
    <property type="entry name" value="PROKAR_LIPOPROTEIN"/>
    <property type="match status" value="1"/>
</dbReference>
<keyword evidence="2 5" id="KW-0378">Hydrolase</keyword>
<evidence type="ECO:0000256" key="2">
    <source>
        <dbReference type="RuleBase" id="RU366019"/>
    </source>
</evidence>
<dbReference type="EC" id="3.5.1.23" evidence="2"/>
<accession>A0A7X0EUN0</accession>
<feature type="domain" description="Neutral/alkaline non-lysosomal ceramidase N-terminal" evidence="4">
    <location>
        <begin position="50"/>
        <end position="301"/>
    </location>
</feature>
<organism evidence="5 6">
    <name type="scientific">Pseudomonas fluvialis</name>
    <dbReference type="NCBI Taxonomy" id="1793966"/>
    <lineage>
        <taxon>Bacteria</taxon>
        <taxon>Pseudomonadati</taxon>
        <taxon>Pseudomonadota</taxon>
        <taxon>Gammaproteobacteria</taxon>
        <taxon>Pseudomonadales</taxon>
        <taxon>Pseudomonadaceae</taxon>
        <taxon>Pseudomonas</taxon>
    </lineage>
</organism>
<proteinExistence type="inferred from homology"/>
<evidence type="ECO:0000259" key="4">
    <source>
        <dbReference type="Pfam" id="PF04734"/>
    </source>
</evidence>